<evidence type="ECO:0000256" key="5">
    <source>
        <dbReference type="SAM" id="Phobius"/>
    </source>
</evidence>
<comment type="subcellular location">
    <subcellularLocation>
        <location evidence="1">Membrane</location>
        <topology evidence="1">Multi-pass membrane protein</topology>
    </subcellularLocation>
</comment>
<dbReference type="GO" id="GO:0016020">
    <property type="term" value="C:membrane"/>
    <property type="evidence" value="ECO:0007669"/>
    <property type="project" value="UniProtKB-SubCell"/>
</dbReference>
<feature type="transmembrane region" description="Helical" evidence="5">
    <location>
        <begin position="124"/>
        <end position="142"/>
    </location>
</feature>
<feature type="transmembrane region" description="Helical" evidence="5">
    <location>
        <begin position="62"/>
        <end position="80"/>
    </location>
</feature>
<organism evidence="7 8">
    <name type="scientific">Thomasclavelia ramosa</name>
    <dbReference type="NCBI Taxonomy" id="1547"/>
    <lineage>
        <taxon>Bacteria</taxon>
        <taxon>Bacillati</taxon>
        <taxon>Bacillota</taxon>
        <taxon>Erysipelotrichia</taxon>
        <taxon>Erysipelotrichales</taxon>
        <taxon>Coprobacillaceae</taxon>
        <taxon>Thomasclavelia</taxon>
    </lineage>
</organism>
<feature type="transmembrane region" description="Helical" evidence="5">
    <location>
        <begin position="86"/>
        <end position="103"/>
    </location>
</feature>
<dbReference type="GO" id="GO:0016874">
    <property type="term" value="F:ligase activity"/>
    <property type="evidence" value="ECO:0007669"/>
    <property type="project" value="UniProtKB-KW"/>
</dbReference>
<evidence type="ECO:0000256" key="4">
    <source>
        <dbReference type="ARBA" id="ARBA00023136"/>
    </source>
</evidence>
<keyword evidence="4 5" id="KW-0472">Membrane</keyword>
<feature type="transmembrane region" description="Helical" evidence="5">
    <location>
        <begin position="420"/>
        <end position="437"/>
    </location>
</feature>
<evidence type="ECO:0000256" key="3">
    <source>
        <dbReference type="ARBA" id="ARBA00022989"/>
    </source>
</evidence>
<dbReference type="PANTHER" id="PTHR37422:SF13">
    <property type="entry name" value="LIPOPOLYSACCHARIDE BIOSYNTHESIS PROTEIN PA4999-RELATED"/>
    <property type="match status" value="1"/>
</dbReference>
<feature type="transmembrane region" description="Helical" evidence="5">
    <location>
        <begin position="243"/>
        <end position="266"/>
    </location>
</feature>
<dbReference type="Pfam" id="PF04932">
    <property type="entry name" value="Wzy_C"/>
    <property type="match status" value="1"/>
</dbReference>
<accession>A0A3E3AIL2</accession>
<keyword evidence="2 5" id="KW-0812">Transmembrane</keyword>
<proteinExistence type="predicted"/>
<dbReference type="EMBL" id="QUSL01000018">
    <property type="protein sequence ID" value="RGD84301.1"/>
    <property type="molecule type" value="Genomic_DNA"/>
</dbReference>
<keyword evidence="3 5" id="KW-1133">Transmembrane helix</keyword>
<feature type="transmembrane region" description="Helical" evidence="5">
    <location>
        <begin position="162"/>
        <end position="185"/>
    </location>
</feature>
<name>A0A3E3AIL2_9FIRM</name>
<feature type="transmembrane region" description="Helical" evidence="5">
    <location>
        <begin position="12"/>
        <end position="29"/>
    </location>
</feature>
<protein>
    <submittedName>
        <fullName evidence="7">O-antigen ligase domain-containing protein</fullName>
    </submittedName>
</protein>
<comment type="caution">
    <text evidence="7">The sequence shown here is derived from an EMBL/GenBank/DDBJ whole genome shotgun (WGS) entry which is preliminary data.</text>
</comment>
<dbReference type="InterPro" id="IPR051533">
    <property type="entry name" value="WaaL-like"/>
</dbReference>
<dbReference type="AlphaFoldDB" id="A0A3E3AIL2"/>
<evidence type="ECO:0000256" key="2">
    <source>
        <dbReference type="ARBA" id="ARBA00022692"/>
    </source>
</evidence>
<dbReference type="Proteomes" id="UP000261032">
    <property type="component" value="Unassembled WGS sequence"/>
</dbReference>
<keyword evidence="7" id="KW-0436">Ligase</keyword>
<evidence type="ECO:0000259" key="6">
    <source>
        <dbReference type="Pfam" id="PF04932"/>
    </source>
</evidence>
<gene>
    <name evidence="7" type="ORF">DXB93_11465</name>
</gene>
<dbReference type="GeneID" id="64196167"/>
<dbReference type="PANTHER" id="PTHR37422">
    <property type="entry name" value="TEICHURONIC ACID BIOSYNTHESIS PROTEIN TUAE"/>
    <property type="match status" value="1"/>
</dbReference>
<sequence length="441" mass="50315">MQTYLLSRKYFKLAFIIYAFINTLALGYLGFNLNILLFIMIGWGGLIIGWDFYQKQINYHDIKFILIITYGLILFLATAINPYSNLKSYLIALLQLMIFFLIYGNQKSFSSNNIYDELKSIIPLTNLLTGLAGICSLIMYLFKFSKIQNGWPIGLVGNRLFGVYFNCNPAAFLSAITILLALYALKNEYTHPRLYKLNIIVQLLYIILTQCRAALVILAVILTGLIYTYFFKDCYYSKLKKYLFSLGLSIIIFITSIITANGLSYLSGNHHETSSRFQINKVIESIELFFQGDFQPSLDQINQISSGRIELFNTSIEIWQTNPILGIGAGNFQTIGRHLTNSNVVKQIQVVHSHNVFLETLVTTGIAGASLFIIFFIASFKSILKLFKVKQQSSNYLKIMIFTLIVVSEFIGGMFDYGVFYVYSLSATLCWLFLGYLHDYH</sequence>
<feature type="domain" description="O-antigen ligase-related" evidence="6">
    <location>
        <begin position="199"/>
        <end position="373"/>
    </location>
</feature>
<dbReference type="RefSeq" id="WP_008792987.1">
    <property type="nucleotide sequence ID" value="NZ_AP031443.1"/>
</dbReference>
<evidence type="ECO:0000256" key="1">
    <source>
        <dbReference type="ARBA" id="ARBA00004141"/>
    </source>
</evidence>
<evidence type="ECO:0000313" key="7">
    <source>
        <dbReference type="EMBL" id="RGD84301.1"/>
    </source>
</evidence>
<feature type="transmembrane region" description="Helical" evidence="5">
    <location>
        <begin position="396"/>
        <end position="414"/>
    </location>
</feature>
<feature type="transmembrane region" description="Helical" evidence="5">
    <location>
        <begin position="361"/>
        <end position="384"/>
    </location>
</feature>
<evidence type="ECO:0000313" key="8">
    <source>
        <dbReference type="Proteomes" id="UP000261032"/>
    </source>
</evidence>
<reference evidence="7 8" key="1">
    <citation type="submission" date="2018-08" db="EMBL/GenBank/DDBJ databases">
        <title>A genome reference for cultivated species of the human gut microbiota.</title>
        <authorList>
            <person name="Zou Y."/>
            <person name="Xue W."/>
            <person name="Luo G."/>
        </authorList>
    </citation>
    <scope>NUCLEOTIDE SEQUENCE [LARGE SCALE GENOMIC DNA]</scope>
    <source>
        <strain evidence="7 8">OM06-4</strain>
    </source>
</reference>
<dbReference type="InterPro" id="IPR007016">
    <property type="entry name" value="O-antigen_ligase-rel_domated"/>
</dbReference>